<dbReference type="NCBIfam" id="TIGR03085">
    <property type="entry name" value="TIGR03085 family metal-binding protein"/>
    <property type="match status" value="1"/>
</dbReference>
<dbReference type="GeneID" id="92760289"/>
<dbReference type="EMBL" id="CP069534">
    <property type="protein sequence ID" value="QRP69702.1"/>
    <property type="molecule type" value="Genomic_DNA"/>
</dbReference>
<accession>A0A7T4EDU0</accession>
<dbReference type="InterPro" id="IPR017517">
    <property type="entry name" value="Maleyloyr_isom"/>
</dbReference>
<protein>
    <submittedName>
        <fullName evidence="1">TIGR03085 family protein</fullName>
    </submittedName>
</protein>
<evidence type="ECO:0000313" key="1">
    <source>
        <dbReference type="EMBL" id="QQB45544.1"/>
    </source>
</evidence>
<name>A0A7T4EDU0_9CORY</name>
<organism evidence="1 3">
    <name type="scientific">Corynebacterium glucuronolyticum</name>
    <dbReference type="NCBI Taxonomy" id="39791"/>
    <lineage>
        <taxon>Bacteria</taxon>
        <taxon>Bacillati</taxon>
        <taxon>Actinomycetota</taxon>
        <taxon>Actinomycetes</taxon>
        <taxon>Mycobacteriales</taxon>
        <taxon>Corynebacteriaceae</taxon>
        <taxon>Corynebacterium</taxon>
    </lineage>
</organism>
<evidence type="ECO:0000313" key="3">
    <source>
        <dbReference type="Proteomes" id="UP000596145"/>
    </source>
</evidence>
<dbReference type="Proteomes" id="UP000617681">
    <property type="component" value="Chromosome"/>
</dbReference>
<dbReference type="NCBIfam" id="TIGR03083">
    <property type="entry name" value="maleylpyruvate isomerase family mycothiol-dependent enzyme"/>
    <property type="match status" value="1"/>
</dbReference>
<dbReference type="InterPro" id="IPR017519">
    <property type="entry name" value="CHP03085"/>
</dbReference>
<gene>
    <name evidence="1" type="ORF">I6I10_08465</name>
    <name evidence="2" type="ORF">I6J21_07680</name>
</gene>
<sequence length="195" mass="22127">MKFAEVERRRLAETFLEVGPDAPTLCEGWKTRDLAVHLWVRENRLDAAAGMFVPFLEDHLKKVSDEVAGHGYETVVKQWAKGPRIPMPAGVNTAEHFIHHEDVLRAQPDWEGPRILNEWEEKELYGSLKVLSKGLLRSHTVPVILEPTGFPRFVAVDKHGVAEKGDEVLRVSGPVGEIFMWAFGRHVYRSLVTSR</sequence>
<dbReference type="RefSeq" id="WP_005389701.1">
    <property type="nucleotide sequence ID" value="NZ_CP066007.1"/>
</dbReference>
<dbReference type="Proteomes" id="UP000596145">
    <property type="component" value="Chromosome"/>
</dbReference>
<evidence type="ECO:0000313" key="2">
    <source>
        <dbReference type="EMBL" id="QRP69702.1"/>
    </source>
</evidence>
<dbReference type="EMBL" id="CP066007">
    <property type="protein sequence ID" value="QQB45544.1"/>
    <property type="molecule type" value="Genomic_DNA"/>
</dbReference>
<dbReference type="OrthoDB" id="3268903at2"/>
<proteinExistence type="predicted"/>
<reference evidence="1 3" key="1">
    <citation type="submission" date="2020-12" db="EMBL/GenBank/DDBJ databases">
        <title>FDA dAtabase for Regulatory Grade micrObial Sequences (FDA-ARGOS): Supporting development and validation of Infectious Disease Dx tests.</title>
        <authorList>
            <person name="Sproer C."/>
            <person name="Gronow S."/>
            <person name="Severitt S."/>
            <person name="Schroder I."/>
            <person name="Tallon L."/>
            <person name="Sadzewicz L."/>
            <person name="Zhao X."/>
            <person name="Boylan J."/>
            <person name="Ott S."/>
            <person name="Bowen H."/>
            <person name="Vavikolanu K."/>
            <person name="Mehta A."/>
            <person name="Aluvathingal J."/>
            <person name="Nadendla S."/>
            <person name="Lowell S."/>
            <person name="Myers T."/>
            <person name="Yan Y."/>
            <person name="Sichtig H."/>
        </authorList>
    </citation>
    <scope>NUCLEOTIDE SEQUENCE [LARGE SCALE GENOMIC DNA]</scope>
    <source>
        <strain evidence="1 3">FDAARGOS_1053</strain>
        <strain evidence="2">FDAARGOS_1191</strain>
    </source>
</reference>
<dbReference type="AlphaFoldDB" id="A0A7T4EDU0"/>